<evidence type="ECO:0000313" key="3">
    <source>
        <dbReference type="Proteomes" id="UP000199564"/>
    </source>
</evidence>
<name>A0A1I5AH84_9BACT</name>
<organism evidence="2 3">
    <name type="scientific">Algoriphagus ornithinivorans</name>
    <dbReference type="NCBI Taxonomy" id="226506"/>
    <lineage>
        <taxon>Bacteria</taxon>
        <taxon>Pseudomonadati</taxon>
        <taxon>Bacteroidota</taxon>
        <taxon>Cytophagia</taxon>
        <taxon>Cytophagales</taxon>
        <taxon>Cyclobacteriaceae</taxon>
        <taxon>Algoriphagus</taxon>
    </lineage>
</organism>
<keyword evidence="1" id="KW-0732">Signal</keyword>
<reference evidence="3" key="1">
    <citation type="submission" date="2016-10" db="EMBL/GenBank/DDBJ databases">
        <authorList>
            <person name="Varghese N."/>
            <person name="Submissions S."/>
        </authorList>
    </citation>
    <scope>NUCLEOTIDE SEQUENCE [LARGE SCALE GENOMIC DNA]</scope>
    <source>
        <strain evidence="3">DSM 15282</strain>
    </source>
</reference>
<evidence type="ECO:0008006" key="4">
    <source>
        <dbReference type="Google" id="ProtNLM"/>
    </source>
</evidence>
<evidence type="ECO:0000313" key="2">
    <source>
        <dbReference type="EMBL" id="SFN61579.1"/>
    </source>
</evidence>
<gene>
    <name evidence="2" type="ORF">SAMN04488519_101152</name>
</gene>
<dbReference type="Proteomes" id="UP000199564">
    <property type="component" value="Unassembled WGS sequence"/>
</dbReference>
<evidence type="ECO:0000256" key="1">
    <source>
        <dbReference type="SAM" id="SignalP"/>
    </source>
</evidence>
<keyword evidence="3" id="KW-1185">Reference proteome</keyword>
<dbReference type="STRING" id="226506.SAMN04488519_101152"/>
<feature type="signal peptide" evidence="1">
    <location>
        <begin position="1"/>
        <end position="19"/>
    </location>
</feature>
<dbReference type="EMBL" id="FOVW01000001">
    <property type="protein sequence ID" value="SFN61579.1"/>
    <property type="molecule type" value="Genomic_DNA"/>
</dbReference>
<sequence>MKFKKLLFVSLLAPFFACESTNEEPSVLIPNTYNFERNGSSTVSYQGQTDRLNMTTEIKNYISSANDGSEISLTKLLNMYSNTNSPFESSELNASSKKLEDKTNPAEVNFIKSVLSEAASTSAKMAQNRTTASDGVAGLIERGNSGNFILVNEKGWEFKEIFEKGVMGAVFYDQIMNVYLSESKIGNDIENTLLEEGKNYTAMEHHWDEAFGYWGVPRDFPSGDPVLQDSENIFWAKYTNGRDAALNVNEPLMQAYITGRAAIVAKDYALRDTQKQRIIELHELVTAATTVHYINRTMNSLSTGDIGNMLHLLSETYGFVKAIQYSPMKKLTNQEINDILTKDFGEGGNFWKVTMDGLNRAKERLSNAYPELNPIKDVL</sequence>
<dbReference type="Pfam" id="PF16148">
    <property type="entry name" value="DUF4856"/>
    <property type="match status" value="1"/>
</dbReference>
<dbReference type="InterPro" id="IPR032331">
    <property type="entry name" value="DUF4856"/>
</dbReference>
<feature type="chain" id="PRO_5011572887" description="DUF4856 domain-containing protein" evidence="1">
    <location>
        <begin position="20"/>
        <end position="379"/>
    </location>
</feature>
<dbReference type="RefSeq" id="WP_091648922.1">
    <property type="nucleotide sequence ID" value="NZ_FOVW01000001.1"/>
</dbReference>
<accession>A0A1I5AH84</accession>
<protein>
    <recommendedName>
        <fullName evidence="4">DUF4856 domain-containing protein</fullName>
    </recommendedName>
</protein>
<dbReference type="AlphaFoldDB" id="A0A1I5AH84"/>
<proteinExistence type="predicted"/>